<accession>A0A7R9WZP1</accession>
<gene>
    <name evidence="7" type="ORF">CAUS1442_LOCUS11277</name>
</gene>
<reference evidence="7" key="1">
    <citation type="submission" date="2021-01" db="EMBL/GenBank/DDBJ databases">
        <authorList>
            <person name="Corre E."/>
            <person name="Pelletier E."/>
            <person name="Niang G."/>
            <person name="Scheremetjew M."/>
            <person name="Finn R."/>
            <person name="Kale V."/>
            <person name="Holt S."/>
            <person name="Cochrane G."/>
            <person name="Meng A."/>
            <person name="Brown T."/>
            <person name="Cohen L."/>
        </authorList>
    </citation>
    <scope>NUCLEOTIDE SEQUENCE</scope>
    <source>
        <strain evidence="7">CCMP3328</strain>
    </source>
</reference>
<comment type="similarity">
    <text evidence="2">Belongs to the glycosyltransferase 31 family. Beta3-Gal-T subfamily.</text>
</comment>
<keyword evidence="5" id="KW-1133">Transmembrane helix</keyword>
<sequence>MWSYIYDNYYEKYDWFHIGGDDLFLMVENLRLYLESEEIRTAANGGEYLPDENSDSKMQTPLFLGRRFAYGGDRDNIFISGGSGYTMNKATLKTLVVEGFPRYFPNKVTFSEDTMVARVLRKFDIYPYNTQDEEGSERYMPFLPGHHLNYRLPKDMSKTKDWYAKYSIDIREGKEHCSKRSVAFHYVKDEMMKRLFALAYNKCPAKAHNP</sequence>
<evidence type="ECO:0000313" key="7">
    <source>
        <dbReference type="EMBL" id="CAD8339144.1"/>
    </source>
</evidence>
<evidence type="ECO:0000256" key="6">
    <source>
        <dbReference type="ARBA" id="ARBA00023136"/>
    </source>
</evidence>
<evidence type="ECO:0000256" key="3">
    <source>
        <dbReference type="ARBA" id="ARBA00022692"/>
    </source>
</evidence>
<dbReference type="GO" id="GO:0016020">
    <property type="term" value="C:membrane"/>
    <property type="evidence" value="ECO:0007669"/>
    <property type="project" value="UniProtKB-SubCell"/>
</dbReference>
<dbReference type="PANTHER" id="PTHR23033:SF14">
    <property type="entry name" value="GLYCOPROTEIN-N-ACETYLGALACTOSAMINE 3-BETA-GALACTOSYLTRANSFERASE 1-RELATED"/>
    <property type="match status" value="1"/>
</dbReference>
<dbReference type="GO" id="GO:0016263">
    <property type="term" value="F:glycoprotein-N-acetylgalactosamine 3-beta-galactosyltransferase activity"/>
    <property type="evidence" value="ECO:0007669"/>
    <property type="project" value="TreeGrafter"/>
</dbReference>
<keyword evidence="4" id="KW-0735">Signal-anchor</keyword>
<keyword evidence="3" id="KW-0812">Transmembrane</keyword>
<evidence type="ECO:0000256" key="2">
    <source>
        <dbReference type="ARBA" id="ARBA00006462"/>
    </source>
</evidence>
<name>A0A7R9WZP1_9STRA</name>
<protein>
    <recommendedName>
        <fullName evidence="8">Hexosyltransferase</fullName>
    </recommendedName>
</protein>
<evidence type="ECO:0008006" key="8">
    <source>
        <dbReference type="Google" id="ProtNLM"/>
    </source>
</evidence>
<dbReference type="PANTHER" id="PTHR23033">
    <property type="entry name" value="BETA1,3-GALACTOSYLTRANSFERASE"/>
    <property type="match status" value="1"/>
</dbReference>
<organism evidence="7">
    <name type="scientific">Craspedostauros australis</name>
    <dbReference type="NCBI Taxonomy" id="1486917"/>
    <lineage>
        <taxon>Eukaryota</taxon>
        <taxon>Sar</taxon>
        <taxon>Stramenopiles</taxon>
        <taxon>Ochrophyta</taxon>
        <taxon>Bacillariophyta</taxon>
        <taxon>Bacillariophyceae</taxon>
        <taxon>Bacillariophycidae</taxon>
        <taxon>Naviculales</taxon>
        <taxon>Naviculaceae</taxon>
        <taxon>Craspedostauros</taxon>
    </lineage>
</organism>
<keyword evidence="6" id="KW-0472">Membrane</keyword>
<comment type="subcellular location">
    <subcellularLocation>
        <location evidence="1">Membrane</location>
        <topology evidence="1">Single-pass type II membrane protein</topology>
    </subcellularLocation>
</comment>
<dbReference type="AlphaFoldDB" id="A0A7R9WZP1"/>
<evidence type="ECO:0000256" key="1">
    <source>
        <dbReference type="ARBA" id="ARBA00004606"/>
    </source>
</evidence>
<evidence type="ECO:0000256" key="5">
    <source>
        <dbReference type="ARBA" id="ARBA00022989"/>
    </source>
</evidence>
<proteinExistence type="inferred from homology"/>
<dbReference type="EMBL" id="HBEF01018230">
    <property type="protein sequence ID" value="CAD8339144.1"/>
    <property type="molecule type" value="Transcribed_RNA"/>
</dbReference>
<dbReference type="Gene3D" id="3.90.550.50">
    <property type="match status" value="1"/>
</dbReference>
<evidence type="ECO:0000256" key="4">
    <source>
        <dbReference type="ARBA" id="ARBA00022968"/>
    </source>
</evidence>
<dbReference type="InterPro" id="IPR026050">
    <property type="entry name" value="C1GALT1/C1GALT1_chp1"/>
</dbReference>